<feature type="region of interest" description="Disordered" evidence="1">
    <location>
        <begin position="436"/>
        <end position="511"/>
    </location>
</feature>
<proteinExistence type="predicted"/>
<feature type="compositionally biased region" description="Polar residues" evidence="1">
    <location>
        <begin position="502"/>
        <end position="511"/>
    </location>
</feature>
<evidence type="ECO:0000256" key="2">
    <source>
        <dbReference type="SAM" id="Phobius"/>
    </source>
</evidence>
<protein>
    <submittedName>
        <fullName evidence="3">Uncharacterized protein</fullName>
    </submittedName>
</protein>
<evidence type="ECO:0000313" key="4">
    <source>
        <dbReference type="Proteomes" id="UP000307440"/>
    </source>
</evidence>
<dbReference type="Gene3D" id="2.60.120.260">
    <property type="entry name" value="Galactose-binding domain-like"/>
    <property type="match status" value="1"/>
</dbReference>
<organism evidence="3 4">
    <name type="scientific">Coprinopsis marcescibilis</name>
    <name type="common">Agaric fungus</name>
    <name type="synonym">Psathyrella marcescibilis</name>
    <dbReference type="NCBI Taxonomy" id="230819"/>
    <lineage>
        <taxon>Eukaryota</taxon>
        <taxon>Fungi</taxon>
        <taxon>Dikarya</taxon>
        <taxon>Basidiomycota</taxon>
        <taxon>Agaricomycotina</taxon>
        <taxon>Agaricomycetes</taxon>
        <taxon>Agaricomycetidae</taxon>
        <taxon>Agaricales</taxon>
        <taxon>Agaricineae</taxon>
        <taxon>Psathyrellaceae</taxon>
        <taxon>Coprinopsis</taxon>
    </lineage>
</organism>
<keyword evidence="2" id="KW-0812">Transmembrane</keyword>
<feature type="transmembrane region" description="Helical" evidence="2">
    <location>
        <begin position="304"/>
        <end position="329"/>
    </location>
</feature>
<feature type="compositionally biased region" description="Polar residues" evidence="1">
    <location>
        <begin position="472"/>
        <end position="491"/>
    </location>
</feature>
<dbReference type="EMBL" id="ML210147">
    <property type="protein sequence ID" value="TFK30224.1"/>
    <property type="molecule type" value="Genomic_DNA"/>
</dbReference>
<gene>
    <name evidence="3" type="ORF">FA15DRAFT_203892</name>
</gene>
<keyword evidence="2" id="KW-0472">Membrane</keyword>
<accession>A0A5C3LAZ6</accession>
<dbReference type="OrthoDB" id="3052647at2759"/>
<evidence type="ECO:0000256" key="1">
    <source>
        <dbReference type="SAM" id="MobiDB-lite"/>
    </source>
</evidence>
<evidence type="ECO:0000313" key="3">
    <source>
        <dbReference type="EMBL" id="TFK30224.1"/>
    </source>
</evidence>
<keyword evidence="2" id="KW-1133">Transmembrane helix</keyword>
<reference evidence="3 4" key="1">
    <citation type="journal article" date="2019" name="Nat. Ecol. Evol.">
        <title>Megaphylogeny resolves global patterns of mushroom evolution.</title>
        <authorList>
            <person name="Varga T."/>
            <person name="Krizsan K."/>
            <person name="Foldi C."/>
            <person name="Dima B."/>
            <person name="Sanchez-Garcia M."/>
            <person name="Sanchez-Ramirez S."/>
            <person name="Szollosi G.J."/>
            <person name="Szarkandi J.G."/>
            <person name="Papp V."/>
            <person name="Albert L."/>
            <person name="Andreopoulos W."/>
            <person name="Angelini C."/>
            <person name="Antonin V."/>
            <person name="Barry K.W."/>
            <person name="Bougher N.L."/>
            <person name="Buchanan P."/>
            <person name="Buyck B."/>
            <person name="Bense V."/>
            <person name="Catcheside P."/>
            <person name="Chovatia M."/>
            <person name="Cooper J."/>
            <person name="Damon W."/>
            <person name="Desjardin D."/>
            <person name="Finy P."/>
            <person name="Geml J."/>
            <person name="Haridas S."/>
            <person name="Hughes K."/>
            <person name="Justo A."/>
            <person name="Karasinski D."/>
            <person name="Kautmanova I."/>
            <person name="Kiss B."/>
            <person name="Kocsube S."/>
            <person name="Kotiranta H."/>
            <person name="LaButti K.M."/>
            <person name="Lechner B.E."/>
            <person name="Liimatainen K."/>
            <person name="Lipzen A."/>
            <person name="Lukacs Z."/>
            <person name="Mihaltcheva S."/>
            <person name="Morgado L.N."/>
            <person name="Niskanen T."/>
            <person name="Noordeloos M.E."/>
            <person name="Ohm R.A."/>
            <person name="Ortiz-Santana B."/>
            <person name="Ovrebo C."/>
            <person name="Racz N."/>
            <person name="Riley R."/>
            <person name="Savchenko A."/>
            <person name="Shiryaev A."/>
            <person name="Soop K."/>
            <person name="Spirin V."/>
            <person name="Szebenyi C."/>
            <person name="Tomsovsky M."/>
            <person name="Tulloss R.E."/>
            <person name="Uehling J."/>
            <person name="Grigoriev I.V."/>
            <person name="Vagvolgyi C."/>
            <person name="Papp T."/>
            <person name="Martin F.M."/>
            <person name="Miettinen O."/>
            <person name="Hibbett D.S."/>
            <person name="Nagy L.G."/>
        </authorList>
    </citation>
    <scope>NUCLEOTIDE SEQUENCE [LARGE SCALE GENOMIC DNA]</scope>
    <source>
        <strain evidence="3 4">CBS 121175</strain>
    </source>
</reference>
<sequence>MSRGNLRWVYYDNASPQITYSGDWAEDTSLYRPGAGFILGSSQQRAVGNASMSLEFDGTIMVVVGRMQSTTRGGQNVSGGWECTVDGTSIPAHLPTFVAQINNYPLCDTGDLPLTTGHHVLEISVQAEETLPVWIDRVMVWPIANAAYANHGSRLSPLDNAFTYETGRWNTIPNTTIRYTNQAGTSLSVFFNGTRVSWVSDSLINLRLPFGVSRGVYTIDDLAPVPFEIPGVPPNSVDPRQQLLFESDILPYGPHRLTVTYLGASAPLVLDSVFVDRGDVLAPDGGDFPRYTSHSKSQSLPSNVGGIVGGVLGGLIFLAALLLACYFLFFKERKRKQGNQKVYPRHSDILKERASLDAELPVASTPNGYLLSQPPQIEPEFTGLGYDYASLDLSSLQTKPGETETSGTVELGKMQMDVVEEPLPSASIAEASTTVHVPATVSDPPDPAPETLKPSMTETPPKVKRQRPLPTSPIQAGASTVAQTTLQSTPAKTPRRPLPATPGSQGSPFRA</sequence>
<name>A0A5C3LAZ6_COPMA</name>
<dbReference type="STRING" id="230819.A0A5C3LAZ6"/>
<keyword evidence="4" id="KW-1185">Reference proteome</keyword>
<dbReference type="AlphaFoldDB" id="A0A5C3LAZ6"/>
<dbReference type="Proteomes" id="UP000307440">
    <property type="component" value="Unassembled WGS sequence"/>
</dbReference>